<accession>A0A162CZL5</accession>
<dbReference type="Proteomes" id="UP000076858">
    <property type="component" value="Unassembled WGS sequence"/>
</dbReference>
<gene>
    <name evidence="1" type="ORF">APZ42_008939</name>
</gene>
<reference evidence="1 2" key="1">
    <citation type="submission" date="2016-03" db="EMBL/GenBank/DDBJ databases">
        <title>EvidentialGene: Evidence-directed Construction of Genes on Genomes.</title>
        <authorList>
            <person name="Gilbert D.G."/>
            <person name="Choi J.-H."/>
            <person name="Mockaitis K."/>
            <person name="Colbourne J."/>
            <person name="Pfrender M."/>
        </authorList>
    </citation>
    <scope>NUCLEOTIDE SEQUENCE [LARGE SCALE GENOMIC DNA]</scope>
    <source>
        <strain evidence="1 2">Xinb3</strain>
        <tissue evidence="1">Complete organism</tissue>
    </source>
</reference>
<proteinExistence type="predicted"/>
<evidence type="ECO:0000313" key="1">
    <source>
        <dbReference type="EMBL" id="KZR96624.1"/>
    </source>
</evidence>
<dbReference type="EMBL" id="LRGB01024258">
    <property type="protein sequence ID" value="KZR96624.1"/>
    <property type="molecule type" value="Genomic_DNA"/>
</dbReference>
<comment type="caution">
    <text evidence="1">The sequence shown here is derived from an EMBL/GenBank/DDBJ whole genome shotgun (WGS) entry which is preliminary data.</text>
</comment>
<protein>
    <submittedName>
        <fullName evidence="1">Uncharacterized protein</fullName>
    </submittedName>
</protein>
<dbReference type="AlphaFoldDB" id="A0A162CZL5"/>
<evidence type="ECO:0000313" key="2">
    <source>
        <dbReference type="Proteomes" id="UP000076858"/>
    </source>
</evidence>
<keyword evidence="2" id="KW-1185">Reference proteome</keyword>
<name>A0A162CZL5_9CRUS</name>
<sequence length="227" mass="26126">MVQAVEIHHFLVEVLYNLPLQLTALGETIPDVNEVRSIIDYSYPVILQLRSTLMNKLDTIQNTILRSILQAPCSTLRAHLWLDTGICPILCRCDWLAYHYQMKLNFKSKNPFYKNASQTYSSLTFWKPRISLEKKELRDPPWLMPKISTFFFLLSKTISTANQTRERILFRLMYTCTNNGGADENDTITVFSDGSFNPSDNTAACAIYCPKLQISKGWKLTDATRQN</sequence>
<organism evidence="1 2">
    <name type="scientific">Daphnia magna</name>
    <dbReference type="NCBI Taxonomy" id="35525"/>
    <lineage>
        <taxon>Eukaryota</taxon>
        <taxon>Metazoa</taxon>
        <taxon>Ecdysozoa</taxon>
        <taxon>Arthropoda</taxon>
        <taxon>Crustacea</taxon>
        <taxon>Branchiopoda</taxon>
        <taxon>Diplostraca</taxon>
        <taxon>Cladocera</taxon>
        <taxon>Anomopoda</taxon>
        <taxon>Daphniidae</taxon>
        <taxon>Daphnia</taxon>
    </lineage>
</organism>